<accession>A0ABV5RME5</accession>
<protein>
    <submittedName>
        <fullName evidence="1">Uncharacterized protein</fullName>
    </submittedName>
</protein>
<evidence type="ECO:0000313" key="2">
    <source>
        <dbReference type="Proteomes" id="UP001589710"/>
    </source>
</evidence>
<keyword evidence="2" id="KW-1185">Reference proteome</keyword>
<sequence>MGASAWNYCVPYEPDLHRAFESLRRKVFKERDYLWAGAYRGRRWPKNERALWRDESTQEEGTHSILDISRIIGPCAEPASHTLKPVTEEEALRLFGTRRPTRSDLPETGTLPCERWHGRAVVLFDAEGAPNEIYFWGVSGD</sequence>
<proteinExistence type="predicted"/>
<evidence type="ECO:0000313" key="1">
    <source>
        <dbReference type="EMBL" id="MFB9578496.1"/>
    </source>
</evidence>
<organism evidence="1 2">
    <name type="scientific">Streptomyces yanii</name>
    <dbReference type="NCBI Taxonomy" id="78510"/>
    <lineage>
        <taxon>Bacteria</taxon>
        <taxon>Bacillati</taxon>
        <taxon>Actinomycetota</taxon>
        <taxon>Actinomycetes</taxon>
        <taxon>Kitasatosporales</taxon>
        <taxon>Streptomycetaceae</taxon>
        <taxon>Streptomyces</taxon>
    </lineage>
</organism>
<comment type="caution">
    <text evidence="1">The sequence shown here is derived from an EMBL/GenBank/DDBJ whole genome shotgun (WGS) entry which is preliminary data.</text>
</comment>
<dbReference type="Proteomes" id="UP001589710">
    <property type="component" value="Unassembled WGS sequence"/>
</dbReference>
<reference evidence="1 2" key="1">
    <citation type="submission" date="2024-09" db="EMBL/GenBank/DDBJ databases">
        <authorList>
            <person name="Sun Q."/>
            <person name="Mori K."/>
        </authorList>
    </citation>
    <scope>NUCLEOTIDE SEQUENCE [LARGE SCALE GENOMIC DNA]</scope>
    <source>
        <strain evidence="1 2">JCM 3331</strain>
    </source>
</reference>
<gene>
    <name evidence="1" type="ORF">ACFFTL_41110</name>
</gene>
<name>A0ABV5RME5_9ACTN</name>
<dbReference type="EMBL" id="JBHMCG010000182">
    <property type="protein sequence ID" value="MFB9578496.1"/>
    <property type="molecule type" value="Genomic_DNA"/>
</dbReference>
<dbReference type="RefSeq" id="WP_345512368.1">
    <property type="nucleotide sequence ID" value="NZ_BAAAXD010000015.1"/>
</dbReference>